<comment type="catalytic activity">
    <reaction evidence="5">
        <text>an N-acyl-L-aspartate + H2O = a carboxylate + L-aspartate</text>
        <dbReference type="Rhea" id="RHEA:10872"/>
        <dbReference type="ChEBI" id="CHEBI:15377"/>
        <dbReference type="ChEBI" id="CHEBI:29067"/>
        <dbReference type="ChEBI" id="CHEBI:29991"/>
        <dbReference type="ChEBI" id="CHEBI:58497"/>
        <dbReference type="EC" id="3.5.1.15"/>
    </reaction>
</comment>
<dbReference type="AlphaFoldDB" id="A0A1Z4NBC7"/>
<evidence type="ECO:0000256" key="3">
    <source>
        <dbReference type="ARBA" id="ARBA00022801"/>
    </source>
</evidence>
<dbReference type="PANTHER" id="PTHR15162">
    <property type="entry name" value="ASPARTOACYLASE"/>
    <property type="match status" value="1"/>
</dbReference>
<dbReference type="GO" id="GO:0005829">
    <property type="term" value="C:cytosol"/>
    <property type="evidence" value="ECO:0007669"/>
    <property type="project" value="TreeGrafter"/>
</dbReference>
<sequence length="291" mass="33143">MSHSPIKNIALVGGTHGNELTGIFLVKKYEQNSHLIRRDSFEILTLLANPQAIAAGRRYIDTDLNRCFKPQDLQNPKLINHEQLLARQIAFTIEQSKIDLIIDLHSTTSNMGLTVILHNHHPYLLNLAAYLSKINPLVKVLQYPLNQDHPYLRNLCKLGFAIEVGAVAQGVLQADIFEQTEALIINILDYLEQSNRGEIVSVDNNLTIYRQIGNIDYPRNESGELQGMIHPQLQFQDYQPLAPGEPMFLTFDGQTITYEGESTVYPVFINESAYYEKKIAFYLTQKYQIII</sequence>
<dbReference type="Proteomes" id="UP000218785">
    <property type="component" value="Plasmid plasmid1"/>
</dbReference>
<dbReference type="GO" id="GO:0019807">
    <property type="term" value="F:aspartoacylase activity"/>
    <property type="evidence" value="ECO:0007669"/>
    <property type="project" value="UniProtKB-UniRule"/>
</dbReference>
<reference evidence="10 11" key="1">
    <citation type="submission" date="2017-06" db="EMBL/GenBank/DDBJ databases">
        <title>Genome sequencing of cyanobaciteial culture collection at National Institute for Environmental Studies (NIES).</title>
        <authorList>
            <person name="Hirose Y."/>
            <person name="Shimura Y."/>
            <person name="Fujisawa T."/>
            <person name="Nakamura Y."/>
            <person name="Kawachi M."/>
        </authorList>
    </citation>
    <scope>NUCLEOTIDE SEQUENCE [LARGE SCALE GENOMIC DNA]</scope>
    <source>
        <strain evidence="10 11">NIES-37</strain>
        <plasmid evidence="11">Plasmid1 dna</plasmid>
    </source>
</reference>
<keyword evidence="4 5" id="KW-0862">Zinc</keyword>
<dbReference type="InterPro" id="IPR016708">
    <property type="entry name" value="Aspartoacylase"/>
</dbReference>
<dbReference type="Pfam" id="PF24827">
    <property type="entry name" value="AstE_AspA_cat"/>
    <property type="match status" value="1"/>
</dbReference>
<organism evidence="10 11">
    <name type="scientific">Tolypothrix tenuis PCC 7101</name>
    <dbReference type="NCBI Taxonomy" id="231146"/>
    <lineage>
        <taxon>Bacteria</taxon>
        <taxon>Bacillati</taxon>
        <taxon>Cyanobacteriota</taxon>
        <taxon>Cyanophyceae</taxon>
        <taxon>Nostocales</taxon>
        <taxon>Tolypothrichaceae</taxon>
        <taxon>Tolypothrix</taxon>
    </lineage>
</organism>
<dbReference type="PANTHER" id="PTHR15162:SF7">
    <property type="entry name" value="SUCCINYLGLUTAMATE DESUCCINYLASE"/>
    <property type="match status" value="1"/>
</dbReference>
<evidence type="ECO:0000256" key="2">
    <source>
        <dbReference type="ARBA" id="ARBA00022723"/>
    </source>
</evidence>
<evidence type="ECO:0000256" key="4">
    <source>
        <dbReference type="ARBA" id="ARBA00022833"/>
    </source>
</evidence>
<comment type="cofactor">
    <cofactor evidence="5 7">
        <name>Zn(2+)</name>
        <dbReference type="ChEBI" id="CHEBI:29105"/>
    </cofactor>
    <text evidence="5 7">Binds 1 zinc ion per subunit.</text>
</comment>
<keyword evidence="10" id="KW-0614">Plasmid</keyword>
<keyword evidence="2 5" id="KW-0479">Metal-binding</keyword>
<dbReference type="SUPFAM" id="SSF53187">
    <property type="entry name" value="Zn-dependent exopeptidases"/>
    <property type="match status" value="1"/>
</dbReference>
<dbReference type="EC" id="3.5.1.15" evidence="5"/>
<dbReference type="RefSeq" id="WP_096584827.1">
    <property type="nucleotide sequence ID" value="NZ_CAWNJS010000002.1"/>
</dbReference>
<evidence type="ECO:0000256" key="6">
    <source>
        <dbReference type="PIRSR" id="PIRSR018001-1"/>
    </source>
</evidence>
<evidence type="ECO:0000256" key="7">
    <source>
        <dbReference type="PIRSR" id="PIRSR018001-3"/>
    </source>
</evidence>
<evidence type="ECO:0000259" key="9">
    <source>
        <dbReference type="Pfam" id="PF24827"/>
    </source>
</evidence>
<dbReference type="FunFam" id="2.20.25.160:FF:000001">
    <property type="entry name" value="Aspartoacylase"/>
    <property type="match status" value="1"/>
</dbReference>
<gene>
    <name evidence="10" type="ORF">NIES37_70340</name>
</gene>
<feature type="domain" description="Succinylglutamate desuccinylase/Aspartoacylase catalytic" evidence="9">
    <location>
        <begin position="6"/>
        <end position="191"/>
    </location>
</feature>
<dbReference type="GO" id="GO:0016788">
    <property type="term" value="F:hydrolase activity, acting on ester bonds"/>
    <property type="evidence" value="ECO:0007669"/>
    <property type="project" value="InterPro"/>
</dbReference>
<dbReference type="InterPro" id="IPR007036">
    <property type="entry name" value="Aste_AspA_hybrid_dom"/>
</dbReference>
<dbReference type="KEGG" id="ttq:NIES37_70340"/>
<feature type="binding site" evidence="5 7">
    <location>
        <position position="16"/>
    </location>
    <ligand>
        <name>Zn(2+)</name>
        <dbReference type="ChEBI" id="CHEBI:29105"/>
    </ligand>
</feature>
<feature type="binding site" evidence="5">
    <location>
        <begin position="65"/>
        <end position="66"/>
    </location>
    <ligand>
        <name>substrate</name>
    </ligand>
</feature>
<accession>A0A1Z4NBC7</accession>
<evidence type="ECO:0000259" key="8">
    <source>
        <dbReference type="Pfam" id="PF04952"/>
    </source>
</evidence>
<evidence type="ECO:0000313" key="11">
    <source>
        <dbReference type="Proteomes" id="UP000218785"/>
    </source>
</evidence>
<dbReference type="CDD" id="cd06909">
    <property type="entry name" value="M14_ASPA"/>
    <property type="match status" value="1"/>
</dbReference>
<comment type="similarity">
    <text evidence="1 5">Belongs to the AspA/AstE family. Aspartoacylase subfamily.</text>
</comment>
<dbReference type="Gene3D" id="2.20.25.160">
    <property type="match status" value="1"/>
</dbReference>
<evidence type="ECO:0000313" key="10">
    <source>
        <dbReference type="EMBL" id="BAZ03021.1"/>
    </source>
</evidence>
<feature type="binding site" evidence="5">
    <location>
        <position position="163"/>
    </location>
    <ligand>
        <name>substrate</name>
    </ligand>
</feature>
<dbReference type="Pfam" id="PF04952">
    <property type="entry name" value="AstE_AspA_hybrid"/>
    <property type="match status" value="1"/>
</dbReference>
<feature type="binding site" evidence="5">
    <location>
        <position position="274"/>
    </location>
    <ligand>
        <name>substrate</name>
    </ligand>
</feature>
<protein>
    <recommendedName>
        <fullName evidence="5">Probable aspartoacylase</fullName>
        <ecNumber evidence="5">3.5.1.15</ecNumber>
    </recommendedName>
</protein>
<dbReference type="GO" id="GO:0008270">
    <property type="term" value="F:zinc ion binding"/>
    <property type="evidence" value="ECO:0007669"/>
    <property type="project" value="UniProtKB-UniRule"/>
</dbReference>
<evidence type="ECO:0000256" key="1">
    <source>
        <dbReference type="ARBA" id="ARBA00006173"/>
    </source>
</evidence>
<dbReference type="PIRSF" id="PIRSF018001">
    <property type="entry name" value="Aspartoacylase"/>
    <property type="match status" value="1"/>
</dbReference>
<dbReference type="InterPro" id="IPR055438">
    <property type="entry name" value="AstE_AspA_cat"/>
</dbReference>
<keyword evidence="11" id="KW-1185">Reference proteome</keyword>
<feature type="active site" description="Proton donor/acceptor" evidence="6">
    <location>
        <position position="163"/>
    </location>
</feature>
<dbReference type="NCBIfam" id="NF002601">
    <property type="entry name" value="PRK02259.1"/>
    <property type="match status" value="1"/>
</dbReference>
<proteinExistence type="inferred from homology"/>
<feature type="binding site" evidence="5">
    <location>
        <position position="58"/>
    </location>
    <ligand>
        <name>substrate</name>
    </ligand>
</feature>
<feature type="domain" description="AstE/AspA barrel-sandwich hybrid" evidence="8">
    <location>
        <begin position="205"/>
        <end position="286"/>
    </location>
</feature>
<dbReference type="HAMAP" id="MF_00704">
    <property type="entry name" value="Aspartoacylase"/>
    <property type="match status" value="1"/>
</dbReference>
<name>A0A1Z4NBC7_9CYAN</name>
<geneLocation type="plasmid" evidence="11">
    <name>Plasmid1 dna</name>
</geneLocation>
<dbReference type="Gene3D" id="3.40.630.10">
    <property type="entry name" value="Zn peptidases"/>
    <property type="match status" value="1"/>
</dbReference>
<dbReference type="InterPro" id="IPR050178">
    <property type="entry name" value="AspA/AstE_fam"/>
</dbReference>
<evidence type="ECO:0000256" key="5">
    <source>
        <dbReference type="HAMAP-Rule" id="MF_00704"/>
    </source>
</evidence>
<feature type="binding site" evidence="5 7">
    <location>
        <position position="105"/>
    </location>
    <ligand>
        <name>Zn(2+)</name>
        <dbReference type="ChEBI" id="CHEBI:29105"/>
    </ligand>
</feature>
<feature type="binding site" evidence="5 7">
    <location>
        <position position="19"/>
    </location>
    <ligand>
        <name>Zn(2+)</name>
        <dbReference type="ChEBI" id="CHEBI:29105"/>
    </ligand>
</feature>
<dbReference type="EMBL" id="AP018249">
    <property type="protein sequence ID" value="BAZ03021.1"/>
    <property type="molecule type" value="Genomic_DNA"/>
</dbReference>
<keyword evidence="3 5" id="KW-0378">Hydrolase</keyword>